<keyword evidence="1" id="KW-1133">Transmembrane helix</keyword>
<name>A0AAC9BUX7_9PSED</name>
<feature type="transmembrane region" description="Helical" evidence="1">
    <location>
        <begin position="218"/>
        <end position="236"/>
    </location>
</feature>
<reference evidence="2 3" key="1">
    <citation type="submission" date="2016-05" db="EMBL/GenBank/DDBJ databases">
        <authorList>
            <person name="Wang S."/>
            <person name="Zhu B."/>
        </authorList>
    </citation>
    <scope>NUCLEOTIDE SEQUENCE [LARGE SCALE GENOMIC DNA]</scope>
    <source>
        <strain evidence="2 3">CRS05-R5</strain>
    </source>
</reference>
<dbReference type="AlphaFoldDB" id="A0AAC9BUX7"/>
<keyword evidence="1" id="KW-0472">Membrane</keyword>
<evidence type="ECO:0000313" key="3">
    <source>
        <dbReference type="Proteomes" id="UP000078142"/>
    </source>
</evidence>
<dbReference type="Proteomes" id="UP000078142">
    <property type="component" value="Chromosome"/>
</dbReference>
<feature type="transmembrane region" description="Helical" evidence="1">
    <location>
        <begin position="149"/>
        <end position="167"/>
    </location>
</feature>
<accession>A0AAC9BUX7</accession>
<feature type="transmembrane region" description="Helical" evidence="1">
    <location>
        <begin position="112"/>
        <end position="137"/>
    </location>
</feature>
<sequence>MLFSLVLSDQETVRIIIFFSAFVSSYLILKIDSRFFFILFLFLLLPQVLKNYVIHLRQGFCVSVFLLGWFARGKYSRNLLILLTPFIHASFFFVVAVYYCNRFLGFLKFSSGLRLMSFALVGGSASFLTLALASSLGARQAGVYGENNLEISGLGFIFWSAVAFVYFSQGKEFIKENGFQIGMLVFYLATYFFLPVSARIFESALILILVSGLRLTSWRLQAYLLLFLFYFVMQWYPRFFQPGLGWGVENYM</sequence>
<evidence type="ECO:0008006" key="4">
    <source>
        <dbReference type="Google" id="ProtNLM"/>
    </source>
</evidence>
<organism evidence="2 3">
    <name type="scientific">Pseudomonas koreensis</name>
    <dbReference type="NCBI Taxonomy" id="198620"/>
    <lineage>
        <taxon>Bacteria</taxon>
        <taxon>Pseudomonadati</taxon>
        <taxon>Pseudomonadota</taxon>
        <taxon>Gammaproteobacteria</taxon>
        <taxon>Pseudomonadales</taxon>
        <taxon>Pseudomonadaceae</taxon>
        <taxon>Pseudomonas</taxon>
    </lineage>
</organism>
<protein>
    <recommendedName>
        <fullName evidence="4">EpsG family protein</fullName>
    </recommendedName>
</protein>
<feature type="transmembrane region" description="Helical" evidence="1">
    <location>
        <begin position="179"/>
        <end position="198"/>
    </location>
</feature>
<feature type="transmembrane region" description="Helical" evidence="1">
    <location>
        <begin position="12"/>
        <end position="29"/>
    </location>
</feature>
<feature type="transmembrane region" description="Helical" evidence="1">
    <location>
        <begin position="75"/>
        <end position="100"/>
    </location>
</feature>
<proteinExistence type="predicted"/>
<dbReference type="EMBL" id="CP015852">
    <property type="protein sequence ID" value="ANH99321.1"/>
    <property type="molecule type" value="Genomic_DNA"/>
</dbReference>
<gene>
    <name evidence="2" type="ORF">A8L59_18540</name>
</gene>
<keyword evidence="1" id="KW-0812">Transmembrane</keyword>
<feature type="transmembrane region" description="Helical" evidence="1">
    <location>
        <begin position="36"/>
        <end position="55"/>
    </location>
</feature>
<evidence type="ECO:0000313" key="2">
    <source>
        <dbReference type="EMBL" id="ANH99321.1"/>
    </source>
</evidence>
<evidence type="ECO:0000256" key="1">
    <source>
        <dbReference type="SAM" id="Phobius"/>
    </source>
</evidence>